<dbReference type="SUPFAM" id="SSF82693">
    <property type="entry name" value="Multidrug efflux transporter AcrB pore domain, PN1, PN2, PC1 and PC2 subdomains"/>
    <property type="match status" value="1"/>
</dbReference>
<keyword evidence="1" id="KW-0812">Transmembrane</keyword>
<sequence>MKKQSPSRRGGLARWSIHHPVAVVMLTLAAVVLGLFSLDNLKISLLPHIIYPSIGVRINDPGVPAGIMEDQITRQLEEQLAITEDAIHIRSATREGRSAVDLD</sequence>
<organism evidence="2">
    <name type="scientific">Thiolapillus brandeum</name>
    <dbReference type="NCBI Taxonomy" id="1076588"/>
    <lineage>
        <taxon>Bacteria</taxon>
        <taxon>Pseudomonadati</taxon>
        <taxon>Pseudomonadota</taxon>
        <taxon>Gammaproteobacteria</taxon>
        <taxon>Chromatiales</taxon>
        <taxon>Sedimenticolaceae</taxon>
        <taxon>Thiolapillus</taxon>
    </lineage>
</organism>
<dbReference type="GO" id="GO:0005886">
    <property type="term" value="C:plasma membrane"/>
    <property type="evidence" value="ECO:0007669"/>
    <property type="project" value="TreeGrafter"/>
</dbReference>
<feature type="transmembrane region" description="Helical" evidence="1">
    <location>
        <begin position="21"/>
        <end position="38"/>
    </location>
</feature>
<gene>
    <name evidence="2" type="ORF">ENG92_00260</name>
</gene>
<dbReference type="Proteomes" id="UP000885822">
    <property type="component" value="Unassembled WGS sequence"/>
</dbReference>
<dbReference type="PANTHER" id="PTHR32063:SF0">
    <property type="entry name" value="SWARMING MOTILITY PROTEIN SWRC"/>
    <property type="match status" value="1"/>
</dbReference>
<dbReference type="Gene3D" id="1.20.1640.10">
    <property type="entry name" value="Multidrug efflux transporter AcrB transmembrane domain"/>
    <property type="match status" value="1"/>
</dbReference>
<protein>
    <submittedName>
        <fullName evidence="2">Efflux RND transporter permease subunit</fullName>
    </submittedName>
</protein>
<dbReference type="GO" id="GO:0042910">
    <property type="term" value="F:xenobiotic transmembrane transporter activity"/>
    <property type="evidence" value="ECO:0007669"/>
    <property type="project" value="TreeGrafter"/>
</dbReference>
<name>A0A831KAQ0_9GAMM</name>
<evidence type="ECO:0000256" key="1">
    <source>
        <dbReference type="SAM" id="Phobius"/>
    </source>
</evidence>
<dbReference type="AlphaFoldDB" id="A0A831KAQ0"/>
<dbReference type="InterPro" id="IPR001036">
    <property type="entry name" value="Acrflvin-R"/>
</dbReference>
<dbReference type="PANTHER" id="PTHR32063">
    <property type="match status" value="1"/>
</dbReference>
<evidence type="ECO:0000313" key="2">
    <source>
        <dbReference type="EMBL" id="HDK37438.1"/>
    </source>
</evidence>
<dbReference type="Pfam" id="PF00873">
    <property type="entry name" value="ACR_tran"/>
    <property type="match status" value="1"/>
</dbReference>
<dbReference type="Gene3D" id="3.30.70.1430">
    <property type="entry name" value="Multidrug efflux transporter AcrB pore domain"/>
    <property type="match status" value="1"/>
</dbReference>
<feature type="non-terminal residue" evidence="2">
    <location>
        <position position="103"/>
    </location>
</feature>
<reference evidence="2" key="1">
    <citation type="journal article" date="2020" name="mSystems">
        <title>Genome- and Community-Level Interaction Insights into Carbon Utilization and Element Cycling Functions of Hydrothermarchaeota in Hydrothermal Sediment.</title>
        <authorList>
            <person name="Zhou Z."/>
            <person name="Liu Y."/>
            <person name="Xu W."/>
            <person name="Pan J."/>
            <person name="Luo Z.H."/>
            <person name="Li M."/>
        </authorList>
    </citation>
    <scope>NUCLEOTIDE SEQUENCE [LARGE SCALE GENOMIC DNA]</scope>
    <source>
        <strain evidence="2">HyVt-26</strain>
    </source>
</reference>
<keyword evidence="1" id="KW-1133">Transmembrane helix</keyword>
<comment type="caution">
    <text evidence="2">The sequence shown here is derived from an EMBL/GenBank/DDBJ whole genome shotgun (WGS) entry which is preliminary data.</text>
</comment>
<proteinExistence type="predicted"/>
<dbReference type="PRINTS" id="PR00702">
    <property type="entry name" value="ACRIFLAVINRP"/>
</dbReference>
<dbReference type="EMBL" id="DRCV01000013">
    <property type="protein sequence ID" value="HDK37438.1"/>
    <property type="molecule type" value="Genomic_DNA"/>
</dbReference>
<accession>A0A831KAQ0</accession>
<keyword evidence="1" id="KW-0472">Membrane</keyword>